<name>A0AAX6DJJ4_IRIPA</name>
<reference evidence="1" key="1">
    <citation type="journal article" date="2023" name="GigaByte">
        <title>Genome assembly of the bearded iris, Iris pallida Lam.</title>
        <authorList>
            <person name="Bruccoleri R.E."/>
            <person name="Oakeley E.J."/>
            <person name="Faust A.M.E."/>
            <person name="Altorfer M."/>
            <person name="Dessus-Babus S."/>
            <person name="Burckhardt D."/>
            <person name="Oertli M."/>
            <person name="Naumann U."/>
            <person name="Petersen F."/>
            <person name="Wong J."/>
        </authorList>
    </citation>
    <scope>NUCLEOTIDE SEQUENCE</scope>
    <source>
        <strain evidence="1">GSM-AAB239-AS_SAM_17_03QT</strain>
    </source>
</reference>
<evidence type="ECO:0000313" key="2">
    <source>
        <dbReference type="Proteomes" id="UP001140949"/>
    </source>
</evidence>
<dbReference type="EMBL" id="JANAVB010044218">
    <property type="protein sequence ID" value="KAJ6791879.1"/>
    <property type="molecule type" value="Genomic_DNA"/>
</dbReference>
<dbReference type="Proteomes" id="UP001140949">
    <property type="component" value="Unassembled WGS sequence"/>
</dbReference>
<evidence type="ECO:0000313" key="1">
    <source>
        <dbReference type="EMBL" id="KAJ6791879.1"/>
    </source>
</evidence>
<reference evidence="1" key="2">
    <citation type="submission" date="2023-04" db="EMBL/GenBank/DDBJ databases">
        <authorList>
            <person name="Bruccoleri R.E."/>
            <person name="Oakeley E.J."/>
            <person name="Faust A.-M."/>
            <person name="Dessus-Babus S."/>
            <person name="Altorfer M."/>
            <person name="Burckhardt D."/>
            <person name="Oertli M."/>
            <person name="Naumann U."/>
            <person name="Petersen F."/>
            <person name="Wong J."/>
        </authorList>
    </citation>
    <scope>NUCLEOTIDE SEQUENCE</scope>
    <source>
        <strain evidence="1">GSM-AAB239-AS_SAM_17_03QT</strain>
        <tissue evidence="1">Leaf</tissue>
    </source>
</reference>
<gene>
    <name evidence="1" type="ORF">M6B38_241765</name>
</gene>
<dbReference type="AlphaFoldDB" id="A0AAX6DJJ4"/>
<accession>A0AAX6DJJ4</accession>
<keyword evidence="2" id="KW-1185">Reference proteome</keyword>
<comment type="caution">
    <text evidence="1">The sequence shown here is derived from an EMBL/GenBank/DDBJ whole genome shotgun (WGS) entry which is preliminary data.</text>
</comment>
<organism evidence="1 2">
    <name type="scientific">Iris pallida</name>
    <name type="common">Sweet iris</name>
    <dbReference type="NCBI Taxonomy" id="29817"/>
    <lineage>
        <taxon>Eukaryota</taxon>
        <taxon>Viridiplantae</taxon>
        <taxon>Streptophyta</taxon>
        <taxon>Embryophyta</taxon>
        <taxon>Tracheophyta</taxon>
        <taxon>Spermatophyta</taxon>
        <taxon>Magnoliopsida</taxon>
        <taxon>Liliopsida</taxon>
        <taxon>Asparagales</taxon>
        <taxon>Iridaceae</taxon>
        <taxon>Iridoideae</taxon>
        <taxon>Irideae</taxon>
        <taxon>Iris</taxon>
    </lineage>
</organism>
<sequence length="99" mass="11411">MEKSQMTCLETGLSFHKGNVAFMEIGIYRTYRQVDYADAIGVSRCLVLFPERKEFFFLMDTSNGKVTENVSGSGRNFPQAQCRFYGNWHFSDQQSSRLC</sequence>
<protein>
    <submittedName>
        <fullName evidence="1">Uncharacterized protein</fullName>
    </submittedName>
</protein>
<proteinExistence type="predicted"/>